<dbReference type="GO" id="GO:0016407">
    <property type="term" value="F:acetyltransferase activity"/>
    <property type="evidence" value="ECO:0007669"/>
    <property type="project" value="InterPro"/>
</dbReference>
<feature type="domain" description="Maltose/galactoside acetyltransferase" evidence="4">
    <location>
        <begin position="7"/>
        <end position="61"/>
    </location>
</feature>
<evidence type="ECO:0000313" key="5">
    <source>
        <dbReference type="EMBL" id="KNB70700.1"/>
    </source>
</evidence>
<gene>
    <name evidence="5" type="ORF">ADS79_17630</name>
</gene>
<dbReference type="OrthoDB" id="9812571at2"/>
<evidence type="ECO:0000259" key="4">
    <source>
        <dbReference type="SMART" id="SM01266"/>
    </source>
</evidence>
<comment type="similarity">
    <text evidence="1">Belongs to the transferase hexapeptide repeat family.</text>
</comment>
<dbReference type="GO" id="GO:0008374">
    <property type="term" value="F:O-acyltransferase activity"/>
    <property type="evidence" value="ECO:0007669"/>
    <property type="project" value="TreeGrafter"/>
</dbReference>
<dbReference type="Pfam" id="PF00132">
    <property type="entry name" value="Hexapep"/>
    <property type="match status" value="1"/>
</dbReference>
<comment type="caution">
    <text evidence="5">The sequence shown here is derived from an EMBL/GenBank/DDBJ whole genome shotgun (WGS) entry which is preliminary data.</text>
</comment>
<dbReference type="SMART" id="SM01266">
    <property type="entry name" value="Mac"/>
    <property type="match status" value="1"/>
</dbReference>
<dbReference type="GO" id="GO:0005829">
    <property type="term" value="C:cytosol"/>
    <property type="evidence" value="ECO:0007669"/>
    <property type="project" value="TreeGrafter"/>
</dbReference>
<dbReference type="RefSeq" id="WP_049739712.1">
    <property type="nucleotide sequence ID" value="NZ_BJON01000014.1"/>
</dbReference>
<dbReference type="InterPro" id="IPR011004">
    <property type="entry name" value="Trimer_LpxA-like_sf"/>
</dbReference>
<dbReference type="InterPro" id="IPR051159">
    <property type="entry name" value="Hexapeptide_acetyltransf"/>
</dbReference>
<dbReference type="PATRIC" id="fig|54915.3.peg.2601"/>
<protein>
    <submittedName>
        <fullName evidence="5">Acetyltransferase</fullName>
    </submittedName>
</protein>
<dbReference type="Gene3D" id="2.160.10.10">
    <property type="entry name" value="Hexapeptide repeat proteins"/>
    <property type="match status" value="1"/>
</dbReference>
<dbReference type="InterPro" id="IPR001451">
    <property type="entry name" value="Hexapep"/>
</dbReference>
<dbReference type="STRING" id="54915.ADS79_17630"/>
<proteinExistence type="inferred from homology"/>
<name>A0A0K9YR85_9BACL</name>
<reference evidence="6" key="1">
    <citation type="submission" date="2015-07" db="EMBL/GenBank/DDBJ databases">
        <title>Genome sequencing project for genomic taxonomy and phylogenomics of Bacillus-like bacteria.</title>
        <authorList>
            <person name="Liu B."/>
            <person name="Wang J."/>
            <person name="Zhu Y."/>
            <person name="Liu G."/>
            <person name="Chen Q."/>
            <person name="Chen Z."/>
            <person name="Lan J."/>
            <person name="Che J."/>
            <person name="Ge C."/>
            <person name="Shi H."/>
            <person name="Pan Z."/>
            <person name="Liu X."/>
        </authorList>
    </citation>
    <scope>NUCLEOTIDE SEQUENCE [LARGE SCALE GENOMIC DNA]</scope>
    <source>
        <strain evidence="6">DSM 9887</strain>
    </source>
</reference>
<dbReference type="Proteomes" id="UP000036834">
    <property type="component" value="Unassembled WGS sequence"/>
</dbReference>
<dbReference type="PROSITE" id="PS00101">
    <property type="entry name" value="HEXAPEP_TRANSFERASES"/>
    <property type="match status" value="1"/>
</dbReference>
<dbReference type="InterPro" id="IPR024688">
    <property type="entry name" value="Mac_dom"/>
</dbReference>
<dbReference type="PANTHER" id="PTHR23416">
    <property type="entry name" value="SIALIC ACID SYNTHASE-RELATED"/>
    <property type="match status" value="1"/>
</dbReference>
<keyword evidence="2 5" id="KW-0808">Transferase</keyword>
<dbReference type="PANTHER" id="PTHR23416:SF23">
    <property type="entry name" value="ACETYLTRANSFERASE C18B11.09C-RELATED"/>
    <property type="match status" value="1"/>
</dbReference>
<dbReference type="EMBL" id="LGIQ01000009">
    <property type="protein sequence ID" value="KNB70700.1"/>
    <property type="molecule type" value="Genomic_DNA"/>
</dbReference>
<organism evidence="5 6">
    <name type="scientific">Brevibacillus reuszeri</name>
    <dbReference type="NCBI Taxonomy" id="54915"/>
    <lineage>
        <taxon>Bacteria</taxon>
        <taxon>Bacillati</taxon>
        <taxon>Bacillota</taxon>
        <taxon>Bacilli</taxon>
        <taxon>Bacillales</taxon>
        <taxon>Paenibacillaceae</taxon>
        <taxon>Brevibacillus</taxon>
    </lineage>
</organism>
<evidence type="ECO:0000256" key="2">
    <source>
        <dbReference type="ARBA" id="ARBA00022679"/>
    </source>
</evidence>
<dbReference type="Pfam" id="PF12464">
    <property type="entry name" value="Mac"/>
    <property type="match status" value="1"/>
</dbReference>
<dbReference type="InterPro" id="IPR018357">
    <property type="entry name" value="Hexapep_transf_CS"/>
</dbReference>
<dbReference type="CDD" id="cd03357">
    <property type="entry name" value="LbH_MAT_GAT"/>
    <property type="match status" value="1"/>
</dbReference>
<sequence length="188" mass="20372">MMNITEKEKMIGGELYFASDPDLVADRENARRLVRLFNQSLEAEYSLRTKLLRELFGRVGSSITIEPPFRCDYGYNIHAGDNFFANFNCTILDVCEVTIGDNCLLAPNVQIYTAAHPINPAERNTGAEYGKPVIIGSNVWIGGGAIINPGVTIGDNAVIGSGSVVTKNVPSNVVVVGNPAKVIREIQS</sequence>
<evidence type="ECO:0000313" key="6">
    <source>
        <dbReference type="Proteomes" id="UP000036834"/>
    </source>
</evidence>
<evidence type="ECO:0000256" key="3">
    <source>
        <dbReference type="ARBA" id="ARBA00022737"/>
    </source>
</evidence>
<dbReference type="FunFam" id="2.160.10.10:FF:000008">
    <property type="entry name" value="Maltose O-acetyltransferase"/>
    <property type="match status" value="1"/>
</dbReference>
<evidence type="ECO:0000256" key="1">
    <source>
        <dbReference type="ARBA" id="ARBA00007274"/>
    </source>
</evidence>
<accession>A0A0K9YR85</accession>
<dbReference type="SUPFAM" id="SSF51161">
    <property type="entry name" value="Trimeric LpxA-like enzymes"/>
    <property type="match status" value="1"/>
</dbReference>
<dbReference type="AlphaFoldDB" id="A0A0K9YR85"/>
<keyword evidence="3" id="KW-0677">Repeat</keyword>